<reference evidence="2" key="1">
    <citation type="submission" date="2021-01" db="EMBL/GenBank/DDBJ databases">
        <authorList>
            <person name="Corre E."/>
            <person name="Pelletier E."/>
            <person name="Niang G."/>
            <person name="Scheremetjew M."/>
            <person name="Finn R."/>
            <person name="Kale V."/>
            <person name="Holt S."/>
            <person name="Cochrane G."/>
            <person name="Meng A."/>
            <person name="Brown T."/>
            <person name="Cohen L."/>
        </authorList>
    </citation>
    <scope>NUCLEOTIDE SEQUENCE</scope>
    <source>
        <strain evidence="2">BC52</strain>
    </source>
</reference>
<dbReference type="AlphaFoldDB" id="A0A7S2QSW0"/>
<dbReference type="Gene3D" id="2.30.29.30">
    <property type="entry name" value="Pleckstrin-homology domain (PH domain)/Phosphotyrosine-binding domain (PTB)"/>
    <property type="match status" value="1"/>
</dbReference>
<feature type="domain" description="PH" evidence="1">
    <location>
        <begin position="121"/>
        <end position="223"/>
    </location>
</feature>
<dbReference type="SMART" id="SM00233">
    <property type="entry name" value="PH"/>
    <property type="match status" value="1"/>
</dbReference>
<dbReference type="SUPFAM" id="SSF50729">
    <property type="entry name" value="PH domain-like"/>
    <property type="match status" value="1"/>
</dbReference>
<name>A0A7S2QSW0_9EUKA</name>
<proteinExistence type="predicted"/>
<gene>
    <name evidence="2" type="ORF">NSPH01132_LOCUS806</name>
</gene>
<sequence length="230" mass="25509">MDAPGGDSGPTDEFKWSLPIGSLLSITSGKDDTKLAEFPVTIHFDLGVAKKILAEKAYKDRKLGTKGSSINDKHQLLFYSQQARDRCSMALCALYYTQDQKRLQYTRGTEESGVSAANLGVVTKEGTLEKYTRGIVGIGKHPRYVQLKSNGVISWGKDKAKMKFSEKIVDVRERGAALDQFKLSDEENTRFFCVLTSGKSLYLLSESVADRKEWVSCIKSVIASSNPQIH</sequence>
<dbReference type="InterPro" id="IPR011993">
    <property type="entry name" value="PH-like_dom_sf"/>
</dbReference>
<dbReference type="PROSITE" id="PS50003">
    <property type="entry name" value="PH_DOMAIN"/>
    <property type="match status" value="1"/>
</dbReference>
<organism evidence="2">
    <name type="scientific">Norrisiella sphaerica</name>
    <dbReference type="NCBI Taxonomy" id="552664"/>
    <lineage>
        <taxon>Eukaryota</taxon>
        <taxon>Sar</taxon>
        <taxon>Rhizaria</taxon>
        <taxon>Cercozoa</taxon>
        <taxon>Chlorarachniophyceae</taxon>
        <taxon>Norrisiella</taxon>
    </lineage>
</organism>
<evidence type="ECO:0000259" key="1">
    <source>
        <dbReference type="PROSITE" id="PS50003"/>
    </source>
</evidence>
<accession>A0A7S2QSW0</accession>
<dbReference type="InterPro" id="IPR001849">
    <property type="entry name" value="PH_domain"/>
</dbReference>
<protein>
    <recommendedName>
        <fullName evidence="1">PH domain-containing protein</fullName>
    </recommendedName>
</protein>
<evidence type="ECO:0000313" key="2">
    <source>
        <dbReference type="EMBL" id="CAD9650877.1"/>
    </source>
</evidence>
<dbReference type="EMBL" id="HBHC01001405">
    <property type="protein sequence ID" value="CAD9650877.1"/>
    <property type="molecule type" value="Transcribed_RNA"/>
</dbReference>
<dbReference type="Pfam" id="PF00169">
    <property type="entry name" value="PH"/>
    <property type="match status" value="1"/>
</dbReference>